<accession>A0A7X6MRH2</accession>
<dbReference type="Proteomes" id="UP000518188">
    <property type="component" value="Unassembled WGS sequence"/>
</dbReference>
<dbReference type="GO" id="GO:0050661">
    <property type="term" value="F:NADP binding"/>
    <property type="evidence" value="ECO:0007669"/>
    <property type="project" value="InterPro"/>
</dbReference>
<feature type="active site" evidence="4">
    <location>
        <position position="170"/>
    </location>
</feature>
<comment type="similarity">
    <text evidence="1">Belongs to the HIBADH-related family.</text>
</comment>
<dbReference type="AlphaFoldDB" id="A0A7X6MRH2"/>
<dbReference type="EMBL" id="JAAXPJ010000006">
    <property type="protein sequence ID" value="NKZ12751.1"/>
    <property type="molecule type" value="Genomic_DNA"/>
</dbReference>
<dbReference type="RefSeq" id="WP_168441719.1">
    <property type="nucleotide sequence ID" value="NZ_JAAXPJ010000006.1"/>
</dbReference>
<dbReference type="Pfam" id="PF03446">
    <property type="entry name" value="NAD_binding_2"/>
    <property type="match status" value="1"/>
</dbReference>
<dbReference type="PROSITE" id="PS00895">
    <property type="entry name" value="3_HYDROXYISOBUT_DH"/>
    <property type="match status" value="1"/>
</dbReference>
<organism evidence="7 8">
    <name type="scientific">Mycolicibacterium septicum DSM 44393</name>
    <dbReference type="NCBI Taxonomy" id="1341646"/>
    <lineage>
        <taxon>Bacteria</taxon>
        <taxon>Bacillati</taxon>
        <taxon>Actinomycetota</taxon>
        <taxon>Actinomycetes</taxon>
        <taxon>Mycobacteriales</taxon>
        <taxon>Mycobacteriaceae</taxon>
        <taxon>Mycolicibacterium</taxon>
    </lineage>
</organism>
<keyword evidence="2" id="KW-0560">Oxidoreductase</keyword>
<dbReference type="InterPro" id="IPR051265">
    <property type="entry name" value="HIBADH-related_NP60_sf"/>
</dbReference>
<dbReference type="PANTHER" id="PTHR43580:SF2">
    <property type="entry name" value="CYTOKINE-LIKE NUCLEAR FACTOR N-PAC"/>
    <property type="match status" value="1"/>
</dbReference>
<sequence>MKIGFIGLGNMGAAMAANLLKAGHEVTAYNRSPDKVTALAAQGARPAASVADACRGDVVVTMLANDDAVQAVTFGDDGILASLPEGAIHVSSSTVSTALTERLTEAHATAGQGFVAAPVFGRPEAAAAAKLFVVTAGAPAAVDKVSPIFDAIGQRTFVLGEEPQAANLVKISGNFLIASVIESLGEAMALVSKAGVDKQQYLELLTSTLFDAPVYRTYGGLLAREEFTPAGFAATLGLKDVKLALSAGEELQVPLPVASLLRDRFLTLLATGGAELDWSAVGALSAWEAGADHPA</sequence>
<dbReference type="InterPro" id="IPR013328">
    <property type="entry name" value="6PGD_dom2"/>
</dbReference>
<feature type="domain" description="6-phosphogluconate dehydrogenase NADP-binding" evidence="5">
    <location>
        <begin position="2"/>
        <end position="160"/>
    </location>
</feature>
<gene>
    <name evidence="7" type="ORF">HGA11_17405</name>
</gene>
<evidence type="ECO:0000256" key="2">
    <source>
        <dbReference type="ARBA" id="ARBA00023002"/>
    </source>
</evidence>
<evidence type="ECO:0000259" key="6">
    <source>
        <dbReference type="Pfam" id="PF14833"/>
    </source>
</evidence>
<dbReference type="InterPro" id="IPR029154">
    <property type="entry name" value="HIBADH-like_NADP-bd"/>
</dbReference>
<dbReference type="PANTHER" id="PTHR43580">
    <property type="entry name" value="OXIDOREDUCTASE GLYR1-RELATED"/>
    <property type="match status" value="1"/>
</dbReference>
<evidence type="ECO:0000256" key="1">
    <source>
        <dbReference type="ARBA" id="ARBA00009080"/>
    </source>
</evidence>
<dbReference type="Gene3D" id="1.10.1040.10">
    <property type="entry name" value="N-(1-d-carboxylethyl)-l-norvaline Dehydrogenase, domain 2"/>
    <property type="match status" value="1"/>
</dbReference>
<feature type="domain" description="3-hydroxyisobutyrate dehydrogenase-like NAD-binding" evidence="6">
    <location>
        <begin position="165"/>
        <end position="281"/>
    </location>
</feature>
<dbReference type="InterPro" id="IPR036291">
    <property type="entry name" value="NAD(P)-bd_dom_sf"/>
</dbReference>
<dbReference type="GO" id="GO:0016491">
    <property type="term" value="F:oxidoreductase activity"/>
    <property type="evidence" value="ECO:0007669"/>
    <property type="project" value="UniProtKB-KW"/>
</dbReference>
<dbReference type="InterPro" id="IPR006115">
    <property type="entry name" value="6PGDH_NADP-bd"/>
</dbReference>
<dbReference type="GO" id="GO:0051287">
    <property type="term" value="F:NAD binding"/>
    <property type="evidence" value="ECO:0007669"/>
    <property type="project" value="InterPro"/>
</dbReference>
<protein>
    <submittedName>
        <fullName evidence="7">NAD(P)-dependent oxidoreductase</fullName>
    </submittedName>
</protein>
<dbReference type="Pfam" id="PF14833">
    <property type="entry name" value="NAD_binding_11"/>
    <property type="match status" value="1"/>
</dbReference>
<keyword evidence="3" id="KW-0520">NAD</keyword>
<dbReference type="Gene3D" id="3.40.50.720">
    <property type="entry name" value="NAD(P)-binding Rossmann-like Domain"/>
    <property type="match status" value="1"/>
</dbReference>
<dbReference type="InterPro" id="IPR002204">
    <property type="entry name" value="3-OH-isobutyrate_DH-rel_CS"/>
</dbReference>
<dbReference type="SUPFAM" id="SSF48179">
    <property type="entry name" value="6-phosphogluconate dehydrogenase C-terminal domain-like"/>
    <property type="match status" value="1"/>
</dbReference>
<name>A0A7X6MRH2_9MYCO</name>
<evidence type="ECO:0000313" key="8">
    <source>
        <dbReference type="Proteomes" id="UP000518188"/>
    </source>
</evidence>
<evidence type="ECO:0000259" key="5">
    <source>
        <dbReference type="Pfam" id="PF03446"/>
    </source>
</evidence>
<evidence type="ECO:0000256" key="3">
    <source>
        <dbReference type="ARBA" id="ARBA00023027"/>
    </source>
</evidence>
<dbReference type="PIRSF" id="PIRSF000103">
    <property type="entry name" value="HIBADH"/>
    <property type="match status" value="1"/>
</dbReference>
<evidence type="ECO:0000313" key="7">
    <source>
        <dbReference type="EMBL" id="NKZ12751.1"/>
    </source>
</evidence>
<reference evidence="7 8" key="1">
    <citation type="submission" date="2020-04" db="EMBL/GenBank/DDBJ databases">
        <title>MicrobeNet Type strains.</title>
        <authorList>
            <person name="Nicholson A.C."/>
        </authorList>
    </citation>
    <scope>NUCLEOTIDE SEQUENCE [LARGE SCALE GENOMIC DNA]</scope>
    <source>
        <strain evidence="7 8">ATCC 700731</strain>
    </source>
</reference>
<dbReference type="GO" id="GO:0016054">
    <property type="term" value="P:organic acid catabolic process"/>
    <property type="evidence" value="ECO:0007669"/>
    <property type="project" value="UniProtKB-ARBA"/>
</dbReference>
<evidence type="ECO:0000256" key="4">
    <source>
        <dbReference type="PIRSR" id="PIRSR000103-1"/>
    </source>
</evidence>
<dbReference type="InterPro" id="IPR008927">
    <property type="entry name" value="6-PGluconate_DH-like_C_sf"/>
</dbReference>
<comment type="caution">
    <text evidence="7">The sequence shown here is derived from an EMBL/GenBank/DDBJ whole genome shotgun (WGS) entry which is preliminary data.</text>
</comment>
<dbReference type="SUPFAM" id="SSF51735">
    <property type="entry name" value="NAD(P)-binding Rossmann-fold domains"/>
    <property type="match status" value="1"/>
</dbReference>
<dbReference type="InterPro" id="IPR015815">
    <property type="entry name" value="HIBADH-related"/>
</dbReference>
<proteinExistence type="inferred from homology"/>